<comment type="caution">
    <text evidence="5">The sequence shown here is derived from an EMBL/GenBank/DDBJ whole genome shotgun (WGS) entry which is preliminary data.</text>
</comment>
<dbReference type="InterPro" id="IPR050679">
    <property type="entry name" value="Bact_HTH_transcr_reg"/>
</dbReference>
<keyword evidence="3" id="KW-0804">Transcription</keyword>
<evidence type="ECO:0000259" key="4">
    <source>
        <dbReference type="PROSITE" id="PS50949"/>
    </source>
</evidence>
<dbReference type="Gene3D" id="3.40.1410.10">
    <property type="entry name" value="Chorismate lyase-like"/>
    <property type="match status" value="1"/>
</dbReference>
<evidence type="ECO:0000256" key="3">
    <source>
        <dbReference type="ARBA" id="ARBA00023163"/>
    </source>
</evidence>
<protein>
    <submittedName>
        <fullName evidence="5">GntR family transcriptional regulator</fullName>
    </submittedName>
</protein>
<dbReference type="SMART" id="SM00866">
    <property type="entry name" value="UTRA"/>
    <property type="match status" value="1"/>
</dbReference>
<name>A0A6L3VWL4_9ACTN</name>
<dbReference type="GO" id="GO:0045892">
    <property type="term" value="P:negative regulation of DNA-templated transcription"/>
    <property type="evidence" value="ECO:0007669"/>
    <property type="project" value="TreeGrafter"/>
</dbReference>
<evidence type="ECO:0000256" key="1">
    <source>
        <dbReference type="ARBA" id="ARBA00023015"/>
    </source>
</evidence>
<dbReference type="EMBL" id="WBMR01000059">
    <property type="protein sequence ID" value="KAB2379302.1"/>
    <property type="molecule type" value="Genomic_DNA"/>
</dbReference>
<dbReference type="Pfam" id="PF07702">
    <property type="entry name" value="UTRA"/>
    <property type="match status" value="1"/>
</dbReference>
<feature type="domain" description="HTH gntR-type" evidence="4">
    <location>
        <begin position="8"/>
        <end position="76"/>
    </location>
</feature>
<dbReference type="Proteomes" id="UP000483004">
    <property type="component" value="Unassembled WGS sequence"/>
</dbReference>
<dbReference type="SUPFAM" id="SSF46785">
    <property type="entry name" value="Winged helix' DNA-binding domain"/>
    <property type="match status" value="1"/>
</dbReference>
<dbReference type="Pfam" id="PF00392">
    <property type="entry name" value="GntR"/>
    <property type="match status" value="1"/>
</dbReference>
<keyword evidence="2" id="KW-0238">DNA-binding</keyword>
<proteinExistence type="predicted"/>
<dbReference type="GO" id="GO:0003677">
    <property type="term" value="F:DNA binding"/>
    <property type="evidence" value="ECO:0007669"/>
    <property type="project" value="UniProtKB-KW"/>
</dbReference>
<evidence type="ECO:0000256" key="2">
    <source>
        <dbReference type="ARBA" id="ARBA00023125"/>
    </source>
</evidence>
<dbReference type="PANTHER" id="PTHR44846">
    <property type="entry name" value="MANNOSYL-D-GLYCERATE TRANSPORT/METABOLISM SYSTEM REPRESSOR MNGR-RELATED"/>
    <property type="match status" value="1"/>
</dbReference>
<keyword evidence="6" id="KW-1185">Reference proteome</keyword>
<dbReference type="SMART" id="SM00345">
    <property type="entry name" value="HTH_GNTR"/>
    <property type="match status" value="1"/>
</dbReference>
<keyword evidence="1" id="KW-0805">Transcription regulation</keyword>
<evidence type="ECO:0000313" key="5">
    <source>
        <dbReference type="EMBL" id="KAB2379302.1"/>
    </source>
</evidence>
<dbReference type="InterPro" id="IPR036388">
    <property type="entry name" value="WH-like_DNA-bd_sf"/>
</dbReference>
<dbReference type="GO" id="GO:0003700">
    <property type="term" value="F:DNA-binding transcription factor activity"/>
    <property type="evidence" value="ECO:0007669"/>
    <property type="project" value="InterPro"/>
</dbReference>
<dbReference type="Gene3D" id="1.10.10.10">
    <property type="entry name" value="Winged helix-like DNA-binding domain superfamily/Winged helix DNA-binding domain"/>
    <property type="match status" value="1"/>
</dbReference>
<dbReference type="InterPro" id="IPR011663">
    <property type="entry name" value="UTRA"/>
</dbReference>
<dbReference type="SUPFAM" id="SSF64288">
    <property type="entry name" value="Chorismate lyase-like"/>
    <property type="match status" value="1"/>
</dbReference>
<dbReference type="InterPro" id="IPR000524">
    <property type="entry name" value="Tscrpt_reg_HTH_GntR"/>
</dbReference>
<dbReference type="InterPro" id="IPR028978">
    <property type="entry name" value="Chorismate_lyase_/UTRA_dom_sf"/>
</dbReference>
<dbReference type="RefSeq" id="WP_151541823.1">
    <property type="nucleotide sequence ID" value="NZ_WBMR01000059.1"/>
</dbReference>
<dbReference type="PANTHER" id="PTHR44846:SF17">
    <property type="entry name" value="GNTR-FAMILY TRANSCRIPTIONAL REGULATOR"/>
    <property type="match status" value="1"/>
</dbReference>
<dbReference type="PRINTS" id="PR00035">
    <property type="entry name" value="HTHGNTR"/>
</dbReference>
<dbReference type="InterPro" id="IPR036390">
    <property type="entry name" value="WH_DNA-bd_sf"/>
</dbReference>
<accession>A0A6L3VWL4</accession>
<dbReference type="PROSITE" id="PS50949">
    <property type="entry name" value="HTH_GNTR"/>
    <property type="match status" value="1"/>
</dbReference>
<dbReference type="OrthoDB" id="3214900at2"/>
<dbReference type="AlphaFoldDB" id="A0A6L3VWL4"/>
<evidence type="ECO:0000313" key="6">
    <source>
        <dbReference type="Proteomes" id="UP000483004"/>
    </source>
</evidence>
<gene>
    <name evidence="5" type="ORF">F9B16_21055</name>
</gene>
<organism evidence="5 6">
    <name type="scientific">Actinomadura montaniterrae</name>
    <dbReference type="NCBI Taxonomy" id="1803903"/>
    <lineage>
        <taxon>Bacteria</taxon>
        <taxon>Bacillati</taxon>
        <taxon>Actinomycetota</taxon>
        <taxon>Actinomycetes</taxon>
        <taxon>Streptosporangiales</taxon>
        <taxon>Thermomonosporaceae</taxon>
        <taxon>Actinomadura</taxon>
    </lineage>
</organism>
<reference evidence="5 6" key="1">
    <citation type="submission" date="2019-09" db="EMBL/GenBank/DDBJ databases">
        <title>Actinomadura physcomitrii sp. nov., a novel actinomycete isolated from moss [Physcomitrium sphaericum (Ludw) Fuernr].</title>
        <authorList>
            <person name="Liu C."/>
            <person name="Zhuang X."/>
        </authorList>
    </citation>
    <scope>NUCLEOTIDE SEQUENCE [LARGE SCALE GENOMIC DNA]</scope>
    <source>
        <strain evidence="5 6">CYP1-1B</strain>
    </source>
</reference>
<sequence>MIDPTDPRSPSRQIADDLREEIRDGGLAPGARLPSERELVERYGTSPQTARQAVSLLKGEGLVVGMPGRGVFVRERPPVLRVGSDRYARWRRVQGKAPLQAEVEELGLKWRQEVLALAEVPAPDWIATWYEVDPGAPLFVRRRRFWIDDNPSQLADSYYLLDLVKGTRITEENTGPGGGYRVLEELGYPLTRVREEVAIRMPTPDEVRALRLEPGTPVAELHRVSFSGDKPIEVLQGILAGDRYVFCYDMPVND</sequence>
<dbReference type="CDD" id="cd07377">
    <property type="entry name" value="WHTH_GntR"/>
    <property type="match status" value="1"/>
</dbReference>